<dbReference type="SUPFAM" id="SSF52540">
    <property type="entry name" value="P-loop containing nucleoside triphosphate hydrolases"/>
    <property type="match status" value="1"/>
</dbReference>
<dbReference type="InterPro" id="IPR027417">
    <property type="entry name" value="P-loop_NTPase"/>
</dbReference>
<keyword evidence="1" id="KW-0802">TPR repeat</keyword>
<evidence type="ECO:0000256" key="1">
    <source>
        <dbReference type="PROSITE-ProRule" id="PRU00339"/>
    </source>
</evidence>
<dbReference type="GO" id="GO:0003677">
    <property type="term" value="F:DNA binding"/>
    <property type="evidence" value="ECO:0007669"/>
    <property type="project" value="InterPro"/>
</dbReference>
<feature type="domain" description="HTH cro/C1-type" evidence="3">
    <location>
        <begin position="6"/>
        <end position="62"/>
    </location>
</feature>
<organism evidence="4 5">
    <name type="scientific">Actinoplanes derwentensis</name>
    <dbReference type="NCBI Taxonomy" id="113562"/>
    <lineage>
        <taxon>Bacteria</taxon>
        <taxon>Bacillati</taxon>
        <taxon>Actinomycetota</taxon>
        <taxon>Actinomycetes</taxon>
        <taxon>Micromonosporales</taxon>
        <taxon>Micromonosporaceae</taxon>
        <taxon>Actinoplanes</taxon>
    </lineage>
</organism>
<keyword evidence="5" id="KW-1185">Reference proteome</keyword>
<gene>
    <name evidence="4" type="ORF">SAMN04489716_0597</name>
</gene>
<feature type="region of interest" description="Disordered" evidence="2">
    <location>
        <begin position="69"/>
        <end position="89"/>
    </location>
</feature>
<feature type="repeat" description="TPR" evidence="1">
    <location>
        <begin position="482"/>
        <end position="515"/>
    </location>
</feature>
<dbReference type="PANTHER" id="PTHR47691:SF3">
    <property type="entry name" value="HTH-TYPE TRANSCRIPTIONAL REGULATOR RV0890C-RELATED"/>
    <property type="match status" value="1"/>
</dbReference>
<dbReference type="PANTHER" id="PTHR47691">
    <property type="entry name" value="REGULATOR-RELATED"/>
    <property type="match status" value="1"/>
</dbReference>
<dbReference type="Pfam" id="PF00931">
    <property type="entry name" value="NB-ARC"/>
    <property type="match status" value="1"/>
</dbReference>
<dbReference type="InterPro" id="IPR001387">
    <property type="entry name" value="Cro/C1-type_HTH"/>
</dbReference>
<dbReference type="InterPro" id="IPR003593">
    <property type="entry name" value="AAA+_ATPase"/>
</dbReference>
<dbReference type="InterPro" id="IPR036388">
    <property type="entry name" value="WH-like_DNA-bd_sf"/>
</dbReference>
<evidence type="ECO:0000313" key="5">
    <source>
        <dbReference type="Proteomes" id="UP000198688"/>
    </source>
</evidence>
<dbReference type="RefSeq" id="WP_092541336.1">
    <property type="nucleotide sequence ID" value="NZ_BOMJ01000016.1"/>
</dbReference>
<dbReference type="CDD" id="cd00093">
    <property type="entry name" value="HTH_XRE"/>
    <property type="match status" value="1"/>
</dbReference>
<dbReference type="InterPro" id="IPR010982">
    <property type="entry name" value="Lambda_DNA-bd_dom_sf"/>
</dbReference>
<evidence type="ECO:0000313" key="4">
    <source>
        <dbReference type="EMBL" id="SDS35414.1"/>
    </source>
</evidence>
<accession>A0A1H1RI51</accession>
<dbReference type="SUPFAM" id="SSF47413">
    <property type="entry name" value="lambda repressor-like DNA-binding domains"/>
    <property type="match status" value="1"/>
</dbReference>
<dbReference type="AlphaFoldDB" id="A0A1H1RI51"/>
<dbReference type="Pfam" id="PF13560">
    <property type="entry name" value="HTH_31"/>
    <property type="match status" value="1"/>
</dbReference>
<name>A0A1H1RI51_9ACTN</name>
<dbReference type="EMBL" id="LT629758">
    <property type="protein sequence ID" value="SDS35414.1"/>
    <property type="molecule type" value="Genomic_DNA"/>
</dbReference>
<dbReference type="Proteomes" id="UP000198688">
    <property type="component" value="Chromosome I"/>
</dbReference>
<dbReference type="OrthoDB" id="7628974at2"/>
<dbReference type="Gene3D" id="1.10.260.40">
    <property type="entry name" value="lambda repressor-like DNA-binding domains"/>
    <property type="match status" value="1"/>
</dbReference>
<protein>
    <submittedName>
        <fullName evidence="4">Transcriptional regulator, contains XRE-family HTH domain</fullName>
    </submittedName>
</protein>
<dbReference type="Gene3D" id="1.25.40.10">
    <property type="entry name" value="Tetratricopeptide repeat domain"/>
    <property type="match status" value="1"/>
</dbReference>
<sequence length="598" mass="64640">MFGQRLRELRIAAGLTLEGLAESSGVSVRAVSDMERGLSRAPWPRTVDALVAALAHPDAASLPALAKQAREAREAQPARRRRPADLPRADRLFVGRREPIDRIAAHAAGRTPVAVVHGPPGVGKSALALRLAEHHPDLFPDGRFHLDLRGTDGEPATVADLQNTLLRALAVSPRQIAADAADRTGQLRDALRQRRCLIILDDAADEAQVRPLLPATGHSLVLVTSRQSLGGLEAVLRIALDPFDPAESAQLLREVAGPGSGTDEQVARVADLCGHLPLALRIAGQTGGSMAHLAERLTDADRRLSALTPGGVGVETAFAVSYRRLPEPSRLLFRRIAHLVPGSFSAATLAVPAECDPYDAEDILEDLVERGLVRPDGFDRYRLHDLLRLFAGTRLRAEEPAELRAAVRQRLHRWYLNTTIAAARSVSQQAGDWLRSEMPGWQAALREAAEAGDHQRVAAVADGLCHWSLVSTEAYGDHDGYVDTMVTLGVLHESRGRSSEAVEQYRRALDELERRPLSPGSRRLARVTVSIRLARALGDAGRWAECRDAAETAWPLADDAQLRGQAAMVLGWACAATGDSERARELLREASELLGGSA</sequence>
<dbReference type="InterPro" id="IPR002182">
    <property type="entry name" value="NB-ARC"/>
</dbReference>
<dbReference type="SMART" id="SM00530">
    <property type="entry name" value="HTH_XRE"/>
    <property type="match status" value="1"/>
</dbReference>
<dbReference type="InterPro" id="IPR011990">
    <property type="entry name" value="TPR-like_helical_dom_sf"/>
</dbReference>
<dbReference type="STRING" id="113562.SAMN04489716_0597"/>
<evidence type="ECO:0000256" key="2">
    <source>
        <dbReference type="SAM" id="MobiDB-lite"/>
    </source>
</evidence>
<dbReference type="InterPro" id="IPR019734">
    <property type="entry name" value="TPR_rpt"/>
</dbReference>
<dbReference type="PROSITE" id="PS50005">
    <property type="entry name" value="TPR"/>
    <property type="match status" value="1"/>
</dbReference>
<dbReference type="Gene3D" id="1.10.10.10">
    <property type="entry name" value="Winged helix-like DNA-binding domain superfamily/Winged helix DNA-binding domain"/>
    <property type="match status" value="1"/>
</dbReference>
<dbReference type="Gene3D" id="3.40.50.300">
    <property type="entry name" value="P-loop containing nucleotide triphosphate hydrolases"/>
    <property type="match status" value="1"/>
</dbReference>
<dbReference type="GO" id="GO:0043531">
    <property type="term" value="F:ADP binding"/>
    <property type="evidence" value="ECO:0007669"/>
    <property type="project" value="InterPro"/>
</dbReference>
<dbReference type="SUPFAM" id="SSF48452">
    <property type="entry name" value="TPR-like"/>
    <property type="match status" value="1"/>
</dbReference>
<evidence type="ECO:0000259" key="3">
    <source>
        <dbReference type="PROSITE" id="PS50943"/>
    </source>
</evidence>
<dbReference type="PROSITE" id="PS50943">
    <property type="entry name" value="HTH_CROC1"/>
    <property type="match status" value="1"/>
</dbReference>
<dbReference type="SMART" id="SM00382">
    <property type="entry name" value="AAA"/>
    <property type="match status" value="1"/>
</dbReference>
<proteinExistence type="predicted"/>
<dbReference type="PRINTS" id="PR00364">
    <property type="entry name" value="DISEASERSIST"/>
</dbReference>
<reference evidence="4 5" key="1">
    <citation type="submission" date="2016-10" db="EMBL/GenBank/DDBJ databases">
        <authorList>
            <person name="de Groot N.N."/>
        </authorList>
    </citation>
    <scope>NUCLEOTIDE SEQUENCE [LARGE SCALE GENOMIC DNA]</scope>
    <source>
        <strain evidence="4 5">DSM 43941</strain>
    </source>
</reference>